<evidence type="ECO:0000256" key="1">
    <source>
        <dbReference type="SAM" id="MobiDB-lite"/>
    </source>
</evidence>
<dbReference type="InterPro" id="IPR001849">
    <property type="entry name" value="PH_domain"/>
</dbReference>
<evidence type="ECO:0000313" key="3">
    <source>
        <dbReference type="EMBL" id="GMI34042.1"/>
    </source>
</evidence>
<dbReference type="SUPFAM" id="SSF50729">
    <property type="entry name" value="PH domain-like"/>
    <property type="match status" value="1"/>
</dbReference>
<feature type="domain" description="PH" evidence="2">
    <location>
        <begin position="1"/>
        <end position="68"/>
    </location>
</feature>
<organism evidence="3 4">
    <name type="scientific">Tetraparma gracilis</name>
    <dbReference type="NCBI Taxonomy" id="2962635"/>
    <lineage>
        <taxon>Eukaryota</taxon>
        <taxon>Sar</taxon>
        <taxon>Stramenopiles</taxon>
        <taxon>Ochrophyta</taxon>
        <taxon>Bolidophyceae</taxon>
        <taxon>Parmales</taxon>
        <taxon>Triparmaceae</taxon>
        <taxon>Tetraparma</taxon>
    </lineage>
</organism>
<accession>A0ABQ6MV49</accession>
<feature type="non-terminal residue" evidence="3">
    <location>
        <position position="1"/>
    </location>
</feature>
<reference evidence="3 4" key="1">
    <citation type="journal article" date="2023" name="Commun. Biol.">
        <title>Genome analysis of Parmales, the sister group of diatoms, reveals the evolutionary specialization of diatoms from phago-mixotrophs to photoautotrophs.</title>
        <authorList>
            <person name="Ban H."/>
            <person name="Sato S."/>
            <person name="Yoshikawa S."/>
            <person name="Yamada K."/>
            <person name="Nakamura Y."/>
            <person name="Ichinomiya M."/>
            <person name="Sato N."/>
            <person name="Blanc-Mathieu R."/>
            <person name="Endo H."/>
            <person name="Kuwata A."/>
            <person name="Ogata H."/>
        </authorList>
    </citation>
    <scope>NUCLEOTIDE SEQUENCE [LARGE SCALE GENOMIC DNA]</scope>
</reference>
<dbReference type="Gene3D" id="2.30.29.30">
    <property type="entry name" value="Pleckstrin-homology domain (PH domain)/Phosphotyrosine-binding domain (PTB)"/>
    <property type="match status" value="1"/>
</dbReference>
<name>A0ABQ6MV49_9STRA</name>
<feature type="region of interest" description="Disordered" evidence="1">
    <location>
        <begin position="70"/>
        <end position="92"/>
    </location>
</feature>
<proteinExistence type="predicted"/>
<keyword evidence="4" id="KW-1185">Reference proteome</keyword>
<dbReference type="InterPro" id="IPR011993">
    <property type="entry name" value="PH-like_dom_sf"/>
</dbReference>
<gene>
    <name evidence="3" type="ORF">TeGR_g5619</name>
</gene>
<evidence type="ECO:0000313" key="4">
    <source>
        <dbReference type="Proteomes" id="UP001165060"/>
    </source>
</evidence>
<dbReference type="Proteomes" id="UP001165060">
    <property type="component" value="Unassembled WGS sequence"/>
</dbReference>
<dbReference type="EMBL" id="BRYB01001805">
    <property type="protein sequence ID" value="GMI34042.1"/>
    <property type="molecule type" value="Genomic_DNA"/>
</dbReference>
<sequence length="137" mass="14850">ETTQQAGSVKVSDIKKVSMIKPKASPGGAPPEAATTFVVKASSRSLFLKADTPADCSRWVRCMQMQMDLRSGGTAAGPKCKKNQRESNGGGDKFEIMIRNIEKTMETLEIMEGGVAAEGKEEGKEVWGGRLEFEHDK</sequence>
<dbReference type="PROSITE" id="PS50003">
    <property type="entry name" value="PH_DOMAIN"/>
    <property type="match status" value="1"/>
</dbReference>
<protein>
    <recommendedName>
        <fullName evidence="2">PH domain-containing protein</fullName>
    </recommendedName>
</protein>
<comment type="caution">
    <text evidence="3">The sequence shown here is derived from an EMBL/GenBank/DDBJ whole genome shotgun (WGS) entry which is preliminary data.</text>
</comment>
<feature type="non-terminal residue" evidence="3">
    <location>
        <position position="137"/>
    </location>
</feature>
<evidence type="ECO:0000259" key="2">
    <source>
        <dbReference type="PROSITE" id="PS50003"/>
    </source>
</evidence>